<organism evidence="4 5">
    <name type="scientific">Helianthus annuus</name>
    <name type="common">Common sunflower</name>
    <dbReference type="NCBI Taxonomy" id="4232"/>
    <lineage>
        <taxon>Eukaryota</taxon>
        <taxon>Viridiplantae</taxon>
        <taxon>Streptophyta</taxon>
        <taxon>Embryophyta</taxon>
        <taxon>Tracheophyta</taxon>
        <taxon>Spermatophyta</taxon>
        <taxon>Magnoliopsida</taxon>
        <taxon>eudicotyledons</taxon>
        <taxon>Gunneridae</taxon>
        <taxon>Pentapetalae</taxon>
        <taxon>asterids</taxon>
        <taxon>campanulids</taxon>
        <taxon>Asterales</taxon>
        <taxon>Asteraceae</taxon>
        <taxon>Asteroideae</taxon>
        <taxon>Heliantheae alliance</taxon>
        <taxon>Heliantheae</taxon>
        <taxon>Helianthus</taxon>
    </lineage>
</organism>
<evidence type="ECO:0000256" key="2">
    <source>
        <dbReference type="SAM" id="SignalP"/>
    </source>
</evidence>
<evidence type="ECO:0008006" key="6">
    <source>
        <dbReference type="Google" id="ProtNLM"/>
    </source>
</evidence>
<feature type="chain" id="PRO_5041059562" description="Concanavalin A-like lectin/glucanase domain-containing protein" evidence="2">
    <location>
        <begin position="25"/>
        <end position="321"/>
    </location>
</feature>
<dbReference type="Pfam" id="PF06697">
    <property type="entry name" value="DUF1191"/>
    <property type="match status" value="1"/>
</dbReference>
<reference evidence="4" key="2">
    <citation type="submission" date="2017-02" db="EMBL/GenBank/DDBJ databases">
        <title>Sunflower complete genome.</title>
        <authorList>
            <person name="Langlade N."/>
            <person name="Munos S."/>
        </authorList>
    </citation>
    <scope>NUCLEOTIDE SEQUENCE [LARGE SCALE GENOMIC DNA]</scope>
    <source>
        <tissue evidence="4">Leaves</tissue>
    </source>
</reference>
<evidence type="ECO:0000313" key="5">
    <source>
        <dbReference type="Proteomes" id="UP000215914"/>
    </source>
</evidence>
<dbReference type="PANTHER" id="PTHR33512">
    <property type="entry name" value="PROTEIN, PUTATIVE (DUF1191)-RELATED"/>
    <property type="match status" value="1"/>
</dbReference>
<dbReference type="FunCoup" id="A0A251S654">
    <property type="interactions" value="2403"/>
</dbReference>
<keyword evidence="1" id="KW-0812">Transmembrane</keyword>
<dbReference type="PANTHER" id="PTHR33512:SF14">
    <property type="entry name" value="EXPRESSED PROTEIN"/>
    <property type="match status" value="1"/>
</dbReference>
<name>A0A251S654_HELAN</name>
<keyword evidence="2" id="KW-0732">Signal</keyword>
<dbReference type="EMBL" id="MNCJ02000330">
    <property type="protein sequence ID" value="KAF5762738.1"/>
    <property type="molecule type" value="Genomic_DNA"/>
</dbReference>
<accession>A0A251S654</accession>
<dbReference type="AlphaFoldDB" id="A0A251S654"/>
<keyword evidence="1" id="KW-1133">Transmembrane helix</keyword>
<dbReference type="InterPro" id="IPR010605">
    <property type="entry name" value="DUF1191"/>
</dbReference>
<dbReference type="OMA" id="IQPGNTC"/>
<evidence type="ECO:0000313" key="4">
    <source>
        <dbReference type="EMBL" id="OTF93735.1"/>
    </source>
</evidence>
<keyword evidence="5" id="KW-1185">Reference proteome</keyword>
<proteinExistence type="predicted"/>
<sequence length="321" mass="35457">MELQFQTLTMLILLVTFLWSRVDSQSLLNVTETKSARVLDAVLQDYAYRAFITPKTGVSFNGSVPNNLTGIQISALRLRSGSLFTRGVPVYQEFKIPTGVIAQPYVERLVLVYQNFGNWSSFYYPLPGYIYLAPVLGLLAYNGSDLSARNLTELDIRASDKPISIEFGSVKPAPDGSKSNPMCVSVDLHGQVNFTNVVSGNKCLTFKQGHFSIVVKSKSKANPPSLVTPATSEIVKPDKGFRISSKVWVYVIYVVGGFVVLGWVVLLVLWVQGCKKRKMMHKMERAAEGGEQLHMTMVGSMKAPVAMVTRTQPTLETEHAP</sequence>
<dbReference type="STRING" id="4232.A0A251S654"/>
<feature type="transmembrane region" description="Helical" evidence="1">
    <location>
        <begin position="247"/>
        <end position="271"/>
    </location>
</feature>
<dbReference type="EMBL" id="CM007904">
    <property type="protein sequence ID" value="OTF93735.1"/>
    <property type="molecule type" value="Genomic_DNA"/>
</dbReference>
<protein>
    <recommendedName>
        <fullName evidence="6">Concanavalin A-like lectin/glucanase domain-containing protein</fullName>
    </recommendedName>
</protein>
<evidence type="ECO:0000313" key="3">
    <source>
        <dbReference type="EMBL" id="KAF5762738.1"/>
    </source>
</evidence>
<dbReference type="OrthoDB" id="1925347at2759"/>
<reference evidence="3 5" key="1">
    <citation type="journal article" date="2017" name="Nature">
        <title>The sunflower genome provides insights into oil metabolism, flowering and Asterid evolution.</title>
        <authorList>
            <person name="Badouin H."/>
            <person name="Gouzy J."/>
            <person name="Grassa C.J."/>
            <person name="Murat F."/>
            <person name="Staton S.E."/>
            <person name="Cottret L."/>
            <person name="Lelandais-Briere C."/>
            <person name="Owens G.L."/>
            <person name="Carrere S."/>
            <person name="Mayjonade B."/>
            <person name="Legrand L."/>
            <person name="Gill N."/>
            <person name="Kane N.C."/>
            <person name="Bowers J.E."/>
            <person name="Hubner S."/>
            <person name="Bellec A."/>
            <person name="Berard A."/>
            <person name="Berges H."/>
            <person name="Blanchet N."/>
            <person name="Boniface M.C."/>
            <person name="Brunel D."/>
            <person name="Catrice O."/>
            <person name="Chaidir N."/>
            <person name="Claudel C."/>
            <person name="Donnadieu C."/>
            <person name="Faraut T."/>
            <person name="Fievet G."/>
            <person name="Helmstetter N."/>
            <person name="King M."/>
            <person name="Knapp S.J."/>
            <person name="Lai Z."/>
            <person name="Le Paslier M.C."/>
            <person name="Lippi Y."/>
            <person name="Lorenzon L."/>
            <person name="Mandel J.R."/>
            <person name="Marage G."/>
            <person name="Marchand G."/>
            <person name="Marquand E."/>
            <person name="Bret-Mestries E."/>
            <person name="Morien E."/>
            <person name="Nambeesan S."/>
            <person name="Nguyen T."/>
            <person name="Pegot-Espagnet P."/>
            <person name="Pouilly N."/>
            <person name="Raftis F."/>
            <person name="Sallet E."/>
            <person name="Schiex T."/>
            <person name="Thomas J."/>
            <person name="Vandecasteele C."/>
            <person name="Vares D."/>
            <person name="Vear F."/>
            <person name="Vautrin S."/>
            <person name="Crespi M."/>
            <person name="Mangin B."/>
            <person name="Burke J.M."/>
            <person name="Salse J."/>
            <person name="Munos S."/>
            <person name="Vincourt P."/>
            <person name="Rieseberg L.H."/>
            <person name="Langlade N.B."/>
        </authorList>
    </citation>
    <scope>NUCLEOTIDE SEQUENCE [LARGE SCALE GENOMIC DNA]</scope>
    <source>
        <strain evidence="5">cv. SF193</strain>
        <tissue evidence="3">Leaves</tissue>
    </source>
</reference>
<evidence type="ECO:0000256" key="1">
    <source>
        <dbReference type="SAM" id="Phobius"/>
    </source>
</evidence>
<feature type="signal peptide" evidence="2">
    <location>
        <begin position="1"/>
        <end position="24"/>
    </location>
</feature>
<gene>
    <name evidence="4" type="ORF">HannXRQ_Chr15g0464531</name>
    <name evidence="3" type="ORF">HanXRQr2_Chr15g0672341</name>
</gene>
<dbReference type="Proteomes" id="UP000215914">
    <property type="component" value="Chromosome 15"/>
</dbReference>
<keyword evidence="1" id="KW-0472">Membrane</keyword>
<dbReference type="Gramene" id="mRNA:HanXRQr2_Chr15g0672341">
    <property type="protein sequence ID" value="CDS:HanXRQr2_Chr15g0672341.1"/>
    <property type="gene ID" value="HanXRQr2_Chr15g0672341"/>
</dbReference>
<dbReference type="InParanoid" id="A0A251S654"/>
<reference evidence="3" key="3">
    <citation type="submission" date="2020-06" db="EMBL/GenBank/DDBJ databases">
        <title>Helianthus annuus Genome sequencing and assembly Release 2.</title>
        <authorList>
            <person name="Gouzy J."/>
            <person name="Langlade N."/>
            <person name="Munos S."/>
        </authorList>
    </citation>
    <scope>NUCLEOTIDE SEQUENCE</scope>
    <source>
        <tissue evidence="3">Leaves</tissue>
    </source>
</reference>